<dbReference type="CDD" id="cd02966">
    <property type="entry name" value="TlpA_like_family"/>
    <property type="match status" value="1"/>
</dbReference>
<dbReference type="InterPro" id="IPR000866">
    <property type="entry name" value="AhpC/TSA"/>
</dbReference>
<feature type="domain" description="Thioredoxin" evidence="2">
    <location>
        <begin position="1"/>
        <end position="138"/>
    </location>
</feature>
<dbReference type="InterPro" id="IPR013766">
    <property type="entry name" value="Thioredoxin_domain"/>
</dbReference>
<dbReference type="InterPro" id="IPR050553">
    <property type="entry name" value="Thioredoxin_ResA/DsbE_sf"/>
</dbReference>
<dbReference type="InterPro" id="IPR036249">
    <property type="entry name" value="Thioredoxin-like_sf"/>
</dbReference>
<reference evidence="3 4" key="1">
    <citation type="submission" date="2024-09" db="EMBL/GenBank/DDBJ databases">
        <authorList>
            <person name="Sun Q."/>
            <person name="Mori K."/>
        </authorList>
    </citation>
    <scope>NUCLEOTIDE SEQUENCE [LARGE SCALE GENOMIC DNA]</scope>
    <source>
        <strain evidence="3 4">NCAIM B.02301</strain>
    </source>
</reference>
<dbReference type="Gene3D" id="3.40.30.10">
    <property type="entry name" value="Glutaredoxin"/>
    <property type="match status" value="1"/>
</dbReference>
<comment type="caution">
    <text evidence="3">The sequence shown here is derived from an EMBL/GenBank/DDBJ whole genome shotgun (WGS) entry which is preliminary data.</text>
</comment>
<evidence type="ECO:0000313" key="3">
    <source>
        <dbReference type="EMBL" id="MFC0559947.1"/>
    </source>
</evidence>
<evidence type="ECO:0000256" key="1">
    <source>
        <dbReference type="ARBA" id="ARBA00023157"/>
    </source>
</evidence>
<evidence type="ECO:0000259" key="2">
    <source>
        <dbReference type="PROSITE" id="PS51352"/>
    </source>
</evidence>
<protein>
    <submittedName>
        <fullName evidence="3">TlpA disulfide reductase family protein</fullName>
    </submittedName>
</protein>
<gene>
    <name evidence="3" type="ORF">ACFFH4_12880</name>
</gene>
<dbReference type="PANTHER" id="PTHR42852">
    <property type="entry name" value="THIOL:DISULFIDE INTERCHANGE PROTEIN DSBE"/>
    <property type="match status" value="1"/>
</dbReference>
<dbReference type="SUPFAM" id="SSF52833">
    <property type="entry name" value="Thioredoxin-like"/>
    <property type="match status" value="1"/>
</dbReference>
<sequence>MKKAPVFILPSVKEGDWTLEDATKKVTMLTFWTSWCPDSQRDLQAKHTLYKSLHTNDIEMVMIHVTGRDPDVDVSAFLQEHNYTFPVLKDTGTKVYDQYHCMGVPTTVLIDENKNIAFIYHDRSTIMDIMQGVATLIGP</sequence>
<dbReference type="EMBL" id="JBHLTR010000017">
    <property type="protein sequence ID" value="MFC0559947.1"/>
    <property type="molecule type" value="Genomic_DNA"/>
</dbReference>
<organism evidence="3 4">
    <name type="scientific">Halalkalibacter alkalisediminis</name>
    <dbReference type="NCBI Taxonomy" id="935616"/>
    <lineage>
        <taxon>Bacteria</taxon>
        <taxon>Bacillati</taxon>
        <taxon>Bacillota</taxon>
        <taxon>Bacilli</taxon>
        <taxon>Bacillales</taxon>
        <taxon>Bacillaceae</taxon>
        <taxon>Halalkalibacter</taxon>
    </lineage>
</organism>
<dbReference type="Pfam" id="PF00578">
    <property type="entry name" value="AhpC-TSA"/>
    <property type="match status" value="1"/>
</dbReference>
<evidence type="ECO:0000313" key="4">
    <source>
        <dbReference type="Proteomes" id="UP001589833"/>
    </source>
</evidence>
<name>A0ABV6NGQ6_9BACI</name>
<keyword evidence="4" id="KW-1185">Reference proteome</keyword>
<dbReference type="PANTHER" id="PTHR42852:SF17">
    <property type="entry name" value="THIOREDOXIN-LIKE PROTEIN HI_1115"/>
    <property type="match status" value="1"/>
</dbReference>
<dbReference type="Proteomes" id="UP001589833">
    <property type="component" value="Unassembled WGS sequence"/>
</dbReference>
<dbReference type="RefSeq" id="WP_273840721.1">
    <property type="nucleotide sequence ID" value="NZ_JAQQWT010000002.1"/>
</dbReference>
<accession>A0ABV6NGQ6</accession>
<keyword evidence="1" id="KW-1015">Disulfide bond</keyword>
<dbReference type="PROSITE" id="PS51352">
    <property type="entry name" value="THIOREDOXIN_2"/>
    <property type="match status" value="1"/>
</dbReference>
<proteinExistence type="predicted"/>